<feature type="compositionally biased region" description="Low complexity" evidence="1">
    <location>
        <begin position="188"/>
        <end position="218"/>
    </location>
</feature>
<keyword evidence="2" id="KW-0812">Transmembrane</keyword>
<name>A0A1I6I685_9EURY</name>
<evidence type="ECO:0000256" key="2">
    <source>
        <dbReference type="SAM" id="Phobius"/>
    </source>
</evidence>
<evidence type="ECO:0000256" key="1">
    <source>
        <dbReference type="SAM" id="MobiDB-lite"/>
    </source>
</evidence>
<protein>
    <recommendedName>
        <fullName evidence="5">Archaeal Type IV pilin N-terminal domain-containing protein</fullName>
    </recommendedName>
</protein>
<reference evidence="4" key="1">
    <citation type="submission" date="2016-10" db="EMBL/GenBank/DDBJ databases">
        <authorList>
            <person name="Varghese N."/>
            <person name="Submissions S."/>
        </authorList>
    </citation>
    <scope>NUCLEOTIDE SEQUENCE [LARGE SCALE GENOMIC DNA]</scope>
    <source>
        <strain evidence="4">CGMCC 1.8711</strain>
    </source>
</reference>
<keyword evidence="4" id="KW-1185">Reference proteome</keyword>
<sequence length="253" mass="26089">MTDRGASPAVATAFLAIVVIVLGVSIGSQTLAVSERSESEAKFGVVDWEYESDEFVVTYHSGDSLAAENVYVRVENVNVSGTRRNFEWRWAELTESDRVVAGESVDVRGAVQRATDGGDPRVGRAYRPRESHPEPWSSVGWSGSQQEGPPNGGDNGPSNGGDNGPPNGGDNGPPNGGDNGPPNGGDDGPSTPTPTATATSTSTPTATPTATPTSTPSGEADGSTISFRAATVTVVWDDGDNSLVLGEWDGPDA</sequence>
<feature type="transmembrane region" description="Helical" evidence="2">
    <location>
        <begin position="6"/>
        <end position="26"/>
    </location>
</feature>
<feature type="compositionally biased region" description="Basic and acidic residues" evidence="1">
    <location>
        <begin position="116"/>
        <end position="133"/>
    </location>
</feature>
<keyword evidence="2" id="KW-0472">Membrane</keyword>
<dbReference type="AlphaFoldDB" id="A0A1I6I685"/>
<evidence type="ECO:0000313" key="3">
    <source>
        <dbReference type="EMBL" id="SFR61920.1"/>
    </source>
</evidence>
<feature type="compositionally biased region" description="Gly residues" evidence="1">
    <location>
        <begin position="150"/>
        <end position="187"/>
    </location>
</feature>
<dbReference type="EMBL" id="FOYS01000004">
    <property type="protein sequence ID" value="SFR61920.1"/>
    <property type="molecule type" value="Genomic_DNA"/>
</dbReference>
<evidence type="ECO:0008006" key="5">
    <source>
        <dbReference type="Google" id="ProtNLM"/>
    </source>
</evidence>
<evidence type="ECO:0000313" key="4">
    <source>
        <dbReference type="Proteomes" id="UP000243250"/>
    </source>
</evidence>
<feature type="region of interest" description="Disordered" evidence="1">
    <location>
        <begin position="110"/>
        <end position="224"/>
    </location>
</feature>
<accession>A0A1I6I685</accession>
<organism evidence="3 4">
    <name type="scientific">Halogeometricum limi</name>
    <dbReference type="NCBI Taxonomy" id="555875"/>
    <lineage>
        <taxon>Archaea</taxon>
        <taxon>Methanobacteriati</taxon>
        <taxon>Methanobacteriota</taxon>
        <taxon>Stenosarchaea group</taxon>
        <taxon>Halobacteria</taxon>
        <taxon>Halobacteriales</taxon>
        <taxon>Haloferacaceae</taxon>
        <taxon>Halogeometricum</taxon>
    </lineage>
</organism>
<keyword evidence="2" id="KW-1133">Transmembrane helix</keyword>
<dbReference type="RefSeq" id="WP_089882108.1">
    <property type="nucleotide sequence ID" value="NZ_FOYS01000004.1"/>
</dbReference>
<gene>
    <name evidence="3" type="ORF">SAMN04488124_2851</name>
</gene>
<dbReference type="Proteomes" id="UP000243250">
    <property type="component" value="Unassembled WGS sequence"/>
</dbReference>
<proteinExistence type="predicted"/>